<dbReference type="InterPro" id="IPR041373">
    <property type="entry name" value="RT_RNaseH"/>
</dbReference>
<evidence type="ECO:0000256" key="4">
    <source>
        <dbReference type="ARBA" id="ARBA00022722"/>
    </source>
</evidence>
<reference evidence="15" key="1">
    <citation type="journal article" date="2019" name="Sci. Rep.">
        <title>Draft genome of Tanacetum cinerariifolium, the natural source of mosquito coil.</title>
        <authorList>
            <person name="Yamashiro T."/>
            <person name="Shiraishi A."/>
            <person name="Satake H."/>
            <person name="Nakayama K."/>
        </authorList>
    </citation>
    <scope>NUCLEOTIDE SEQUENCE</scope>
</reference>
<evidence type="ECO:0000256" key="3">
    <source>
        <dbReference type="ARBA" id="ARBA00022695"/>
    </source>
</evidence>
<evidence type="ECO:0000256" key="10">
    <source>
        <dbReference type="SAM" id="MobiDB-lite"/>
    </source>
</evidence>
<dbReference type="Pfam" id="PF22936">
    <property type="entry name" value="Pol_BBD"/>
    <property type="match status" value="1"/>
</dbReference>
<dbReference type="PANTHER" id="PTHR11439:SF495">
    <property type="entry name" value="REVERSE TRANSCRIPTASE, RNA-DEPENDENT DNA POLYMERASE-RELATED"/>
    <property type="match status" value="1"/>
</dbReference>
<evidence type="ECO:0000256" key="2">
    <source>
        <dbReference type="ARBA" id="ARBA00022679"/>
    </source>
</evidence>
<feature type="domain" description="Reverse transcriptase RNase H-like" evidence="13">
    <location>
        <begin position="1352"/>
        <end position="1455"/>
    </location>
</feature>
<evidence type="ECO:0000256" key="8">
    <source>
        <dbReference type="ARBA" id="ARBA00022918"/>
    </source>
</evidence>
<dbReference type="InterPro" id="IPR043128">
    <property type="entry name" value="Rev_trsase/Diguanyl_cyclase"/>
</dbReference>
<keyword evidence="4" id="KW-0540">Nuclease</keyword>
<dbReference type="InterPro" id="IPR025724">
    <property type="entry name" value="GAG-pre-integrase_dom"/>
</dbReference>
<dbReference type="InterPro" id="IPR012337">
    <property type="entry name" value="RNaseH-like_sf"/>
</dbReference>
<dbReference type="InterPro" id="IPR013103">
    <property type="entry name" value="RVT_2"/>
</dbReference>
<sequence length="2969" mass="335513">MLMMVLVMHTEEDDTVLHIVKTSMLMLVVEVDVGGMTADVVDKLTCSSDDVQPKQVDMRVFNRRTKKIMETMNVSFDELSAIAFKQRSSKPELQSMTSRQISSGLDLTYAPSTITTQQPTEAAQAHQVCPTSTTSPSIADTAPTPTNSSSQATKFPNSSQDVDELNSQQQHAQQQGNQAPIQPETVADNVLNAMFDANTFVNPFATSSTSAAESSSSQYVDPSNMHTFYQPYPHEFQWIKDHPLEQVIGEPSRPVLTRNQLRSDGDMCMYALTVSTMESKNVKEAMADPAWIESMQEELLQFKRLDALYGLKQAPRAWYDELSTFLLQNHFFKGTTNPTLYIRRFVDDVLVVQVYVNDIIFGSTHPRYTQLFSDLMKSHFEMSMIGKITFSFGLQVNQSPCGIFINQSNYVLEILKKYEMKYCDPVGTPMEIKDKLDLDQNRTPVDATKYRSMIGALMYLTSGRPYIVHATCLCARCQAKPTEKHLKEVKRIFRYLRGTSMQTLSSSRLFSNPSSHPTPSTNPNLKGRNRRRSKQRIEEFNLDELSSPIVMMTDQRTMAQLLQAPTEGYEDAIIVPPITADNFELKHGLLTLGQKKQFFGHDKEDMHAHIRCFNKITYNLKFPNVPNTEAWDRFKDLLRACPHHGKMPRECLAIIESKSKVCYSRNKPVVAKVSMNTSTFGISPDVAELKDMVKALLLDKKSQNQAHATIKAVEESCVTCGGAHSYHNFPATNESSGTLPSNTIPNPRSDLKAITTRSGVSYDRPQIPSPPSFLPKPVAEPVISPVSAPRPNQRPPILYPSRLQDQKLRDKANDQHEKFFQIFKDLNFNISFAEALILMPKFGPSIKSLLTNKDKLCELARTPLNEHSSAVLLKKLPKKLGDPGKFLISCDFPGKAECLALADLDASINLMPLSVWNTLSLPDLTPMCMTLELANHSISRPVGVAADVNVKVGTFHFPADFVVVDFNDDPRVPLILGRSFLKTERALIDVFEGKLTLRVGKEAITFNLDQTSIYSANYNDMTAKRIDVIDMACEEYSQEVLEAFLNDDPSLPPPNQGNYLPKVRTELKIYEAKFDKSSIDEPLEVELKDLPPHLEYAFLEGDDKLPVIIAKYLSVEEKTALITVLKSHKRAIAWKLSDIKGINPEFCTHKILIEEDFKPVVQHQRRVNPKIHNVIKQEVIKLLDDRLIIPSLIVLGCMMAIFHDMIEKTMEVFMDDFSVFGNYFQSCLSHLERMLKRCEDTNLCLNWEKSHFMVKEGIVLGHKFSKQGIKVDKAKVDVITKLPHPTTVKGIRSFLGHAGFYRHFIKDFSKIARSMTRFLKKDTPFIFSIECVEAFQTLKRKLTEAPILIAPDWDMPFELMCDASDFAIGAVLGQHQDKHFRSIHHASKTMTEVESSYITTEKEMLAVVYAFEKFRSYLIMNKSIVYTDHSALKYLFANKDSKARLLRWVLLLREFTFKVIVTKGAKNLVADHLSRLENPYQNVLDLKEINESFPIETLNLVSTRGNSSTPCTISGTTPSCLKSVLIKSSEGVYMARKPLTFSRLATMDPPGDTMAQITQPKRYSRILKTHAKGFCPPVFISSALLGNHKPLLKDPDGEDLDVYTYRSMIGSLMYLTSSRPDIMFAVCACAHFQVTPKALHLHEVKRIFRYLKGKPHLGLWYPKDSPFNLVAYSNSDYAGASLDRKSTTGGCQFLGCRLISWQCKKQIVVATSSMEAEYVATASCYAQVLWIQNQLMDYGVVDGVIQIVAPTTVEQRLAKKNELKAKRTLLMALLDKHQLKFNIHKDVKSLMEAIEKRLQKLISQLEILGESLSQEDINLKFLRSLPSEWRTHTLSWRNKVDLEDQSLDDLFNNLKIYEAEVKSSSSTSHNTQNIAFVPSQNTDITNESVSVVPSVSAASTKVPVSALPNVDSLSDTVIYSFFMSQSNSPQLDNDDLKQINADDLEEIDLKWQMAMLTMRAMRFLQRTRRNLGANGTTSIGFDMSKVECYNSHGRGHFARECRSPKDTRNKDTQRRNVLVETSTFNALVHSVMVLVAMIEAFRLMKNQQIKPSWHLPPQAHKVLKMRKSQFNVLSYKSGLESIEARLVVYQQNENVFEEDIKLLKLDVMLRDNALELYAPKLDLVFHDAPTVYETVPNVFHVEPSTTKPNKDLSQLNRPSARIIEDWVSDSKDEYEGEPMPTQMAPSFVQTFEHVKTPRTFVKLDCDYFEKKMVQKPVWNHAMRVNHQNSARMTHPYSKKHVVPTAVLTRSRLVPPNAARPVTTVVPQTNVKHQRPVKHAVNKPQSPIRRPINHIPSPKYSNFHQKVTTVKTKKVNALQGTKGNWGNPQQALKDKGVIDSGFSRHMTGNISYLSDFEEINRGYVAFGGNPKGGKIIGKGKIKTCKLYFDDVYFVKELKFNLFSVSQMCDKKNSVLFTDTECVVLSYDFKLPDENHVLLRVPKENNMYNIDLKNIVPSGDLICLFAKATLDESNLWHRRLGHINFKTMNKLVKGNLVRGLPLKVFENSHTCVACKKGKQHRASCNSKPVSSVRQPLQRLHMDLFRPTFVKSLNKKSYCLVVTDDYSRIKREFSVARTPQENEVLERKNRTLIKAAKTMLADSLLPISFWAEAVNTACYVQNRVLVTKPHNKTPYELLLGRTPSIGFMRPFGCLITILNTLDPLGKFDGKADKGFLVGYFVSSKAFRVFNSKVVKEAKSTQQYVLLPLWSIGSKNPQNTDVDATFDDKENDTNRVNAASAPVTVVGLNSTNSTNSFNAACPSDNVVSPNFNIGGKYSFVDPFQYLDDPDMPALEDIIYSDDEEDVGVEADFSNLETSITVSPIPTTRVHKDHLITQIIGDLSLAPQTRSISRMVKEQGFEDSDYPDKVYKVVKALYGLHQAPRAWLMIGSLMYLTSSRPDIMFVVCTCARFQVTPKVSHLHAVKSIFRYLKGKPHLGLWYPKDSPFNLVAYSESDYTGASLDRKSTTGGVNS</sequence>
<feature type="compositionally biased region" description="Polar residues" evidence="10">
    <location>
        <begin position="730"/>
        <end position="746"/>
    </location>
</feature>
<feature type="region of interest" description="Disordered" evidence="10">
    <location>
        <begin position="2269"/>
        <end position="2299"/>
    </location>
</feature>
<feature type="compositionally biased region" description="Polar residues" evidence="10">
    <location>
        <begin position="129"/>
        <end position="160"/>
    </location>
</feature>
<protein>
    <recommendedName>
        <fullName evidence="1">RNA-directed DNA polymerase</fullName>
        <ecNumber evidence="1">2.7.7.49</ecNumber>
    </recommendedName>
</protein>
<feature type="domain" description="Reverse transcriptase Ty1/copia-type" evidence="11">
    <location>
        <begin position="304"/>
        <end position="431"/>
    </location>
</feature>
<keyword evidence="3" id="KW-0548">Nucleotidyltransferase</keyword>
<evidence type="ECO:0000256" key="9">
    <source>
        <dbReference type="SAM" id="Coils"/>
    </source>
</evidence>
<dbReference type="EMBL" id="BKCJ010006283">
    <property type="protein sequence ID" value="GEU71301.1"/>
    <property type="molecule type" value="Genomic_DNA"/>
</dbReference>
<feature type="region of interest" description="Disordered" evidence="10">
    <location>
        <begin position="504"/>
        <end position="533"/>
    </location>
</feature>
<dbReference type="GO" id="GO:0004190">
    <property type="term" value="F:aspartic-type endopeptidase activity"/>
    <property type="evidence" value="ECO:0007669"/>
    <property type="project" value="UniProtKB-KW"/>
</dbReference>
<keyword evidence="9" id="KW-0175">Coiled coil</keyword>
<dbReference type="InterPro" id="IPR043502">
    <property type="entry name" value="DNA/RNA_pol_sf"/>
</dbReference>
<dbReference type="EC" id="2.7.7.49" evidence="1"/>
<evidence type="ECO:0000259" key="14">
    <source>
        <dbReference type="Pfam" id="PF22936"/>
    </source>
</evidence>
<proteinExistence type="predicted"/>
<feature type="region of interest" description="Disordered" evidence="10">
    <location>
        <begin position="117"/>
        <end position="180"/>
    </location>
</feature>
<dbReference type="CDD" id="cd09274">
    <property type="entry name" value="RNase_HI_RT_Ty3"/>
    <property type="match status" value="1"/>
</dbReference>
<dbReference type="CDD" id="cd00303">
    <property type="entry name" value="retropepsin_like"/>
    <property type="match status" value="1"/>
</dbReference>
<feature type="coiled-coil region" evidence="9">
    <location>
        <begin position="1784"/>
        <end position="1811"/>
    </location>
</feature>
<keyword evidence="6" id="KW-0255">Endonuclease</keyword>
<feature type="domain" description="Retrovirus-related Pol polyprotein from transposon TNT 1-94-like beta-barrel" evidence="14">
    <location>
        <begin position="2336"/>
        <end position="2409"/>
    </location>
</feature>
<dbReference type="InterPro" id="IPR036397">
    <property type="entry name" value="RNaseH_sf"/>
</dbReference>
<dbReference type="Pfam" id="PF13976">
    <property type="entry name" value="gag_pre-integrs"/>
    <property type="match status" value="1"/>
</dbReference>
<gene>
    <name evidence="15" type="ORF">Tci_043279</name>
</gene>
<dbReference type="InterPro" id="IPR021109">
    <property type="entry name" value="Peptidase_aspartic_dom_sf"/>
</dbReference>
<feature type="compositionally biased region" description="Basic residues" evidence="10">
    <location>
        <begin position="2271"/>
        <end position="2280"/>
    </location>
</feature>
<dbReference type="PANTHER" id="PTHR11439">
    <property type="entry name" value="GAG-POL-RELATED RETROTRANSPOSON"/>
    <property type="match status" value="1"/>
</dbReference>
<evidence type="ECO:0000256" key="6">
    <source>
        <dbReference type="ARBA" id="ARBA00022759"/>
    </source>
</evidence>
<keyword evidence="7" id="KW-0378">Hydrolase</keyword>
<feature type="compositionally biased region" description="Low complexity" evidence="10">
    <location>
        <begin position="505"/>
        <end position="524"/>
    </location>
</feature>
<evidence type="ECO:0000259" key="11">
    <source>
        <dbReference type="Pfam" id="PF07727"/>
    </source>
</evidence>
<dbReference type="InterPro" id="IPR054722">
    <property type="entry name" value="PolX-like_BBD"/>
</dbReference>
<accession>A0A6L2MBD9</accession>
<dbReference type="Gene3D" id="3.30.420.10">
    <property type="entry name" value="Ribonuclease H-like superfamily/Ribonuclease H"/>
    <property type="match status" value="1"/>
</dbReference>
<dbReference type="FunFam" id="3.10.20.370:FF:000001">
    <property type="entry name" value="Retrovirus-related Pol polyprotein from transposon 17.6-like protein"/>
    <property type="match status" value="1"/>
</dbReference>
<comment type="caution">
    <text evidence="15">The sequence shown here is derived from an EMBL/GenBank/DDBJ whole genome shotgun (WGS) entry which is preliminary data.</text>
</comment>
<evidence type="ECO:0000256" key="7">
    <source>
        <dbReference type="ARBA" id="ARBA00022801"/>
    </source>
</evidence>
<dbReference type="FunFam" id="3.30.70.270:FF:000020">
    <property type="entry name" value="Transposon Tf2-6 polyprotein-like Protein"/>
    <property type="match status" value="1"/>
</dbReference>
<dbReference type="GO" id="GO:0004519">
    <property type="term" value="F:endonuclease activity"/>
    <property type="evidence" value="ECO:0007669"/>
    <property type="project" value="UniProtKB-KW"/>
</dbReference>
<dbReference type="GO" id="GO:0003964">
    <property type="term" value="F:RNA-directed DNA polymerase activity"/>
    <property type="evidence" value="ECO:0007669"/>
    <property type="project" value="UniProtKB-KW"/>
</dbReference>
<dbReference type="Gene3D" id="3.30.70.270">
    <property type="match status" value="2"/>
</dbReference>
<keyword evidence="8" id="KW-0695">RNA-directed DNA polymerase</keyword>
<dbReference type="CDD" id="cd09272">
    <property type="entry name" value="RNase_HI_RT_Ty1"/>
    <property type="match status" value="1"/>
</dbReference>
<feature type="domain" description="GAG-pre-integrase" evidence="12">
    <location>
        <begin position="2445"/>
        <end position="2517"/>
    </location>
</feature>
<evidence type="ECO:0000256" key="5">
    <source>
        <dbReference type="ARBA" id="ARBA00022750"/>
    </source>
</evidence>
<dbReference type="Gene3D" id="2.40.70.10">
    <property type="entry name" value="Acid Proteases"/>
    <property type="match status" value="1"/>
</dbReference>
<dbReference type="GO" id="GO:0003676">
    <property type="term" value="F:nucleic acid binding"/>
    <property type="evidence" value="ECO:0007669"/>
    <property type="project" value="InterPro"/>
</dbReference>
<evidence type="ECO:0000259" key="12">
    <source>
        <dbReference type="Pfam" id="PF13976"/>
    </source>
</evidence>
<evidence type="ECO:0000259" key="13">
    <source>
        <dbReference type="Pfam" id="PF17917"/>
    </source>
</evidence>
<evidence type="ECO:0000256" key="1">
    <source>
        <dbReference type="ARBA" id="ARBA00012493"/>
    </source>
</evidence>
<dbReference type="SUPFAM" id="SSF56672">
    <property type="entry name" value="DNA/RNA polymerases"/>
    <property type="match status" value="2"/>
</dbReference>
<keyword evidence="2" id="KW-0808">Transferase</keyword>
<dbReference type="SUPFAM" id="SSF53098">
    <property type="entry name" value="Ribonuclease H-like"/>
    <property type="match status" value="1"/>
</dbReference>
<feature type="region of interest" description="Disordered" evidence="10">
    <location>
        <begin position="730"/>
        <end position="750"/>
    </location>
</feature>
<keyword evidence="5" id="KW-0645">Protease</keyword>
<keyword evidence="5" id="KW-0064">Aspartyl protease</keyword>
<evidence type="ECO:0000313" key="15">
    <source>
        <dbReference type="EMBL" id="GEU71301.1"/>
    </source>
</evidence>
<dbReference type="Pfam" id="PF07727">
    <property type="entry name" value="RVT_2"/>
    <property type="match status" value="1"/>
</dbReference>
<feature type="compositionally biased region" description="Low complexity" evidence="10">
    <location>
        <begin position="168"/>
        <end position="180"/>
    </location>
</feature>
<dbReference type="Pfam" id="PF17917">
    <property type="entry name" value="RT_RNaseH"/>
    <property type="match status" value="1"/>
</dbReference>
<name>A0A6L2MBD9_TANCI</name>
<organism evidence="15">
    <name type="scientific">Tanacetum cinerariifolium</name>
    <name type="common">Dalmatian daisy</name>
    <name type="synonym">Chrysanthemum cinerariifolium</name>
    <dbReference type="NCBI Taxonomy" id="118510"/>
    <lineage>
        <taxon>Eukaryota</taxon>
        <taxon>Viridiplantae</taxon>
        <taxon>Streptophyta</taxon>
        <taxon>Embryophyta</taxon>
        <taxon>Tracheophyta</taxon>
        <taxon>Spermatophyta</taxon>
        <taxon>Magnoliopsida</taxon>
        <taxon>eudicotyledons</taxon>
        <taxon>Gunneridae</taxon>
        <taxon>Pentapetalae</taxon>
        <taxon>asterids</taxon>
        <taxon>campanulids</taxon>
        <taxon>Asterales</taxon>
        <taxon>Asteraceae</taxon>
        <taxon>Asteroideae</taxon>
        <taxon>Anthemideae</taxon>
        <taxon>Anthemidinae</taxon>
        <taxon>Tanacetum</taxon>
    </lineage>
</organism>